<proteinExistence type="inferred from homology"/>
<evidence type="ECO:0000256" key="1">
    <source>
        <dbReference type="ARBA" id="ARBA00001539"/>
    </source>
</evidence>
<dbReference type="SUPFAM" id="SSF51735">
    <property type="entry name" value="NAD(P)-binding Rossmann-fold domains"/>
    <property type="match status" value="1"/>
</dbReference>
<evidence type="ECO:0000313" key="9">
    <source>
        <dbReference type="EMBL" id="NIJ58242.1"/>
    </source>
</evidence>
<dbReference type="CDD" id="cd05246">
    <property type="entry name" value="dTDP_GD_SDR_e"/>
    <property type="match status" value="1"/>
</dbReference>
<dbReference type="Gene3D" id="3.90.25.10">
    <property type="entry name" value="UDP-galactose 4-epimerase, domain 1"/>
    <property type="match status" value="1"/>
</dbReference>
<evidence type="ECO:0000259" key="8">
    <source>
        <dbReference type="Pfam" id="PF16363"/>
    </source>
</evidence>
<name>A0ABX0UZT6_9HYPH</name>
<evidence type="ECO:0000256" key="7">
    <source>
        <dbReference type="RuleBase" id="RU004473"/>
    </source>
</evidence>
<dbReference type="EC" id="4.2.1.46" evidence="4 7"/>
<dbReference type="InterPro" id="IPR016040">
    <property type="entry name" value="NAD(P)-bd_dom"/>
</dbReference>
<comment type="catalytic activity">
    <reaction evidence="1 7">
        <text>dTDP-alpha-D-glucose = dTDP-4-dehydro-6-deoxy-alpha-D-glucose + H2O</text>
        <dbReference type="Rhea" id="RHEA:17221"/>
        <dbReference type="ChEBI" id="CHEBI:15377"/>
        <dbReference type="ChEBI" id="CHEBI:57477"/>
        <dbReference type="ChEBI" id="CHEBI:57649"/>
        <dbReference type="EC" id="4.2.1.46"/>
    </reaction>
</comment>
<dbReference type="Pfam" id="PF16363">
    <property type="entry name" value="GDP_Man_Dehyd"/>
    <property type="match status" value="1"/>
</dbReference>
<dbReference type="InterPro" id="IPR005888">
    <property type="entry name" value="dTDP_Gluc_deHydtase"/>
</dbReference>
<evidence type="ECO:0000313" key="10">
    <source>
        <dbReference type="Proteomes" id="UP001429580"/>
    </source>
</evidence>
<sequence>MTRARILVTGGAGFIGSAVCRHLVRETQAEVVNLDKLTYAGNLASLREIENSPRYRFIRADICDRETLDAVFAQVRPDGVMHLAAESHVDRSIDAARDFIDTNIVGTFTLLEAARAYLAKADAATRDAFRFLHVSTDEVYGSLGAEGLFSETTRYDPSSPYSASKAASDHLAIAWQRTYGLPVVLSNCSNNYGPYHFPEKLIPLMILNALGGKPLPVYGAGANVRDWLFVEDHARALWLILNEGQAGEKYNVGGRNERTNLEVVHAICAILDRLVPAGAPHAQLIRHVADRPGHDLRYAINASKLETELGWRARETFDSGLERTVRWYLDNDWWWQPLRENVYAGTRLGLTGGAG</sequence>
<keyword evidence="6 7" id="KW-0456">Lyase</keyword>
<comment type="similarity">
    <text evidence="3 7">Belongs to the NAD(P)-dependent epimerase/dehydratase family. dTDP-glucose dehydratase subfamily.</text>
</comment>
<evidence type="ECO:0000256" key="5">
    <source>
        <dbReference type="ARBA" id="ARBA00023027"/>
    </source>
</evidence>
<dbReference type="PANTHER" id="PTHR43000">
    <property type="entry name" value="DTDP-D-GLUCOSE 4,6-DEHYDRATASE-RELATED"/>
    <property type="match status" value="1"/>
</dbReference>
<evidence type="ECO:0000256" key="6">
    <source>
        <dbReference type="ARBA" id="ARBA00023239"/>
    </source>
</evidence>
<dbReference type="InterPro" id="IPR036291">
    <property type="entry name" value="NAD(P)-bd_dom_sf"/>
</dbReference>
<comment type="cofactor">
    <cofactor evidence="2 7">
        <name>NAD(+)</name>
        <dbReference type="ChEBI" id="CHEBI:57540"/>
    </cofactor>
</comment>
<keyword evidence="5" id="KW-0520">NAD</keyword>
<comment type="caution">
    <text evidence="9">The sequence shown here is derived from an EMBL/GenBank/DDBJ whole genome shotgun (WGS) entry which is preliminary data.</text>
</comment>
<organism evidence="9 10">
    <name type="scientific">Pseudochelatococcus lubricantis</name>
    <dbReference type="NCBI Taxonomy" id="1538102"/>
    <lineage>
        <taxon>Bacteria</taxon>
        <taxon>Pseudomonadati</taxon>
        <taxon>Pseudomonadota</taxon>
        <taxon>Alphaproteobacteria</taxon>
        <taxon>Hyphomicrobiales</taxon>
        <taxon>Chelatococcaceae</taxon>
        <taxon>Pseudochelatococcus</taxon>
    </lineage>
</organism>
<feature type="domain" description="NAD(P)-binding" evidence="8">
    <location>
        <begin position="7"/>
        <end position="323"/>
    </location>
</feature>
<keyword evidence="10" id="KW-1185">Reference proteome</keyword>
<dbReference type="EMBL" id="JAASQI010000004">
    <property type="protein sequence ID" value="NIJ58242.1"/>
    <property type="molecule type" value="Genomic_DNA"/>
</dbReference>
<accession>A0ABX0UZT6</accession>
<dbReference type="GO" id="GO:0008460">
    <property type="term" value="F:dTDP-glucose 4,6-dehydratase activity"/>
    <property type="evidence" value="ECO:0007669"/>
    <property type="project" value="UniProtKB-EC"/>
</dbReference>
<reference evidence="9 10" key="1">
    <citation type="submission" date="2020-03" db="EMBL/GenBank/DDBJ databases">
        <title>Genomic Encyclopedia of Type Strains, Phase IV (KMG-IV): sequencing the most valuable type-strain genomes for metagenomic binning, comparative biology and taxonomic classification.</title>
        <authorList>
            <person name="Goeker M."/>
        </authorList>
    </citation>
    <scope>NUCLEOTIDE SEQUENCE [LARGE SCALE GENOMIC DNA]</scope>
    <source>
        <strain evidence="9 10">DSM 103870</strain>
    </source>
</reference>
<gene>
    <name evidence="9" type="ORF">FHS82_002084</name>
</gene>
<dbReference type="RefSeq" id="WP_166952035.1">
    <property type="nucleotide sequence ID" value="NZ_JAASQI010000004.1"/>
</dbReference>
<evidence type="ECO:0000256" key="2">
    <source>
        <dbReference type="ARBA" id="ARBA00001911"/>
    </source>
</evidence>
<dbReference type="NCBIfam" id="TIGR01181">
    <property type="entry name" value="dTDP_gluc_dehyt"/>
    <property type="match status" value="1"/>
</dbReference>
<evidence type="ECO:0000256" key="3">
    <source>
        <dbReference type="ARBA" id="ARBA00008178"/>
    </source>
</evidence>
<dbReference type="Gene3D" id="3.40.50.720">
    <property type="entry name" value="NAD(P)-binding Rossmann-like Domain"/>
    <property type="match status" value="1"/>
</dbReference>
<dbReference type="Proteomes" id="UP001429580">
    <property type="component" value="Unassembled WGS sequence"/>
</dbReference>
<protein>
    <recommendedName>
        <fullName evidence="4 7">dTDP-glucose 4,6-dehydratase</fullName>
        <ecNumber evidence="4 7">4.2.1.46</ecNumber>
    </recommendedName>
</protein>
<evidence type="ECO:0000256" key="4">
    <source>
        <dbReference type="ARBA" id="ARBA00011990"/>
    </source>
</evidence>